<keyword evidence="2" id="KW-1185">Reference proteome</keyword>
<dbReference type="Proteomes" id="UP000283786">
    <property type="component" value="Chromosome"/>
</dbReference>
<organism evidence="1 2">
    <name type="scientific">Pseudooceanicola algae</name>
    <dbReference type="NCBI Taxonomy" id="1537215"/>
    <lineage>
        <taxon>Bacteria</taxon>
        <taxon>Pseudomonadati</taxon>
        <taxon>Pseudomonadota</taxon>
        <taxon>Alphaproteobacteria</taxon>
        <taxon>Rhodobacterales</taxon>
        <taxon>Paracoccaceae</taxon>
        <taxon>Pseudooceanicola</taxon>
    </lineage>
</organism>
<dbReference type="EMBL" id="CP060436">
    <property type="protein sequence ID" value="QPM90594.1"/>
    <property type="molecule type" value="Genomic_DNA"/>
</dbReference>
<evidence type="ECO:0000313" key="2">
    <source>
        <dbReference type="Proteomes" id="UP000283786"/>
    </source>
</evidence>
<protein>
    <submittedName>
        <fullName evidence="1">Uncharacterized protein</fullName>
    </submittedName>
</protein>
<dbReference type="AlphaFoldDB" id="A0A418SLH8"/>
<accession>A0A418SLH8</accession>
<proteinExistence type="predicted"/>
<evidence type="ECO:0000313" key="1">
    <source>
        <dbReference type="EMBL" id="QPM90594.1"/>
    </source>
</evidence>
<reference evidence="1 2" key="1">
    <citation type="submission" date="2020-08" db="EMBL/GenBank/DDBJ databases">
        <title>Genome sequence of Rhodobacteraceae bacterium Lw-13e.</title>
        <authorList>
            <person name="Poehlein A."/>
            <person name="Wolter L."/>
            <person name="Daniel R."/>
            <person name="Brinkhoff T."/>
        </authorList>
    </citation>
    <scope>NUCLEOTIDE SEQUENCE [LARGE SCALE GENOMIC DNA]</scope>
    <source>
        <strain evidence="1 2">Lw-13e</strain>
    </source>
</reference>
<gene>
    <name evidence="1" type="ORF">PSAL_018330</name>
</gene>
<name>A0A418SLH8_9RHOB</name>
<sequence length="86" mass="9327">MRRNPFHQHLKMIAKCASCSNPESMGVRSRQIVPTLFAVLLLAVGSVASARMMAPDEDTIMRAEVAALGLYRISIAQDEASVLAVI</sequence>
<dbReference type="KEGG" id="palw:PSAL_018330"/>